<dbReference type="InterPro" id="IPR029523">
    <property type="entry name" value="INO80B/Ies2"/>
</dbReference>
<dbReference type="GO" id="GO:0031011">
    <property type="term" value="C:Ino80 complex"/>
    <property type="evidence" value="ECO:0007669"/>
    <property type="project" value="InterPro"/>
</dbReference>
<evidence type="ECO:0000256" key="1">
    <source>
        <dbReference type="SAM" id="MobiDB-lite"/>
    </source>
</evidence>
<protein>
    <recommendedName>
        <fullName evidence="2">INO80 complex subunit B-like conserved region domain-containing protein</fullName>
    </recommendedName>
</protein>
<dbReference type="Gene3D" id="3.30.60.190">
    <property type="match status" value="1"/>
</dbReference>
<dbReference type="PANTHER" id="PTHR21561:SF12">
    <property type="entry name" value="INO80 COMPLEX SUBUNIT B"/>
    <property type="match status" value="1"/>
</dbReference>
<dbReference type="AlphaFoldDB" id="A0A7R9PJ23"/>
<dbReference type="GO" id="GO:0006338">
    <property type="term" value="P:chromatin remodeling"/>
    <property type="evidence" value="ECO:0007669"/>
    <property type="project" value="InterPro"/>
</dbReference>
<feature type="region of interest" description="Disordered" evidence="1">
    <location>
        <begin position="302"/>
        <end position="343"/>
    </location>
</feature>
<evidence type="ECO:0000259" key="2">
    <source>
        <dbReference type="SMART" id="SM01406"/>
    </source>
</evidence>
<dbReference type="SMART" id="SM01406">
    <property type="entry name" value="PAPA-1"/>
    <property type="match status" value="1"/>
</dbReference>
<dbReference type="EMBL" id="OE839755">
    <property type="protein sequence ID" value="CAD7588492.1"/>
    <property type="molecule type" value="Genomic_DNA"/>
</dbReference>
<gene>
    <name evidence="3" type="ORF">TGEB3V08_LOCUS2549</name>
</gene>
<proteinExistence type="predicted"/>
<evidence type="ECO:0000313" key="3">
    <source>
        <dbReference type="EMBL" id="CAD7588492.1"/>
    </source>
</evidence>
<dbReference type="Pfam" id="PF04438">
    <property type="entry name" value="zf-HIT"/>
    <property type="match status" value="1"/>
</dbReference>
<feature type="compositionally biased region" description="Basic and acidic residues" evidence="1">
    <location>
        <begin position="310"/>
        <end position="335"/>
    </location>
</feature>
<name>A0A7R9PJ23_TIMGE</name>
<dbReference type="InterPro" id="IPR007529">
    <property type="entry name" value="Znf_HIT"/>
</dbReference>
<reference evidence="3" key="1">
    <citation type="submission" date="2020-11" db="EMBL/GenBank/DDBJ databases">
        <authorList>
            <person name="Tran Van P."/>
        </authorList>
    </citation>
    <scope>NUCLEOTIDE SEQUENCE</scope>
</reference>
<dbReference type="InterPro" id="IPR006880">
    <property type="entry name" value="INO80B_C"/>
</dbReference>
<dbReference type="PANTHER" id="PTHR21561">
    <property type="entry name" value="INO80 COMPLEX SUBUNIT B"/>
    <property type="match status" value="1"/>
</dbReference>
<feature type="region of interest" description="Disordered" evidence="1">
    <location>
        <begin position="181"/>
        <end position="237"/>
    </location>
</feature>
<accession>A0A7R9PJ23</accession>
<feature type="compositionally biased region" description="Basic and acidic residues" evidence="1">
    <location>
        <begin position="227"/>
        <end position="237"/>
    </location>
</feature>
<dbReference type="CDD" id="cd23021">
    <property type="entry name" value="zf-HIT_IN80B"/>
    <property type="match status" value="1"/>
</dbReference>
<sequence length="427" mass="46741">MYTTEMADVGQSPCGRHTNLNMSEPSGGYMTPCHTPHHVLVSPVGAFPLIYMCSPHTITSATSPLHHTLAVLFAVNLQMQTSWQMLLTIEMTVHLQMKKREQTELPEKPFPTSTHAMDHNEGLSRVVEGHHNLANALVVLSSTTEDGEIEVRISLANALVVLSSTAEDGEIEVRISVGATPPSSLEKTKAVPFKAGERSGPVGVGTSPKSSSKKKKSKGKDSGTSSEEERWLDAIESGKLEEVDDELKKIKPKDPKLMTARQRAMFERKSDKEPSPGGEQLLALPSGYKEKVMTAEAIQKAALKSQKRKQLADEKREKDKKKTMERLLKKQDSKNVKNSNKCRSLRKQVPRVTYCIGENGASISLPLDVEFPLKPQVAKPPPAVVQCGVAGCTNPKKYSCSQTGVPLCSLECYRKNQASSSTSRQVV</sequence>
<feature type="compositionally biased region" description="Low complexity" evidence="1">
    <location>
        <begin position="199"/>
        <end position="210"/>
    </location>
</feature>
<feature type="domain" description="INO80 complex subunit B-like conserved region" evidence="2">
    <location>
        <begin position="296"/>
        <end position="369"/>
    </location>
</feature>
<organism evidence="3">
    <name type="scientific">Timema genevievae</name>
    <name type="common">Walking stick</name>
    <dbReference type="NCBI Taxonomy" id="629358"/>
    <lineage>
        <taxon>Eukaryota</taxon>
        <taxon>Metazoa</taxon>
        <taxon>Ecdysozoa</taxon>
        <taxon>Arthropoda</taxon>
        <taxon>Hexapoda</taxon>
        <taxon>Insecta</taxon>
        <taxon>Pterygota</taxon>
        <taxon>Neoptera</taxon>
        <taxon>Polyneoptera</taxon>
        <taxon>Phasmatodea</taxon>
        <taxon>Timematodea</taxon>
        <taxon>Timematoidea</taxon>
        <taxon>Timematidae</taxon>
        <taxon>Timema</taxon>
    </lineage>
</organism>